<feature type="transmembrane region" description="Helical" evidence="8">
    <location>
        <begin position="175"/>
        <end position="196"/>
    </location>
</feature>
<dbReference type="OMA" id="CYTPVYP"/>
<organism evidence="9 10">
    <name type="scientific">Serendipita indica (strain DSM 11827)</name>
    <name type="common">Root endophyte fungus</name>
    <name type="synonym">Piriformospora indica</name>
    <dbReference type="NCBI Taxonomy" id="1109443"/>
    <lineage>
        <taxon>Eukaryota</taxon>
        <taxon>Fungi</taxon>
        <taxon>Dikarya</taxon>
        <taxon>Basidiomycota</taxon>
        <taxon>Agaricomycotina</taxon>
        <taxon>Agaricomycetes</taxon>
        <taxon>Sebacinales</taxon>
        <taxon>Serendipitaceae</taxon>
        <taxon>Serendipita</taxon>
    </lineage>
</organism>
<keyword evidence="2" id="KW-0813">Transport</keyword>
<feature type="transmembrane region" description="Helical" evidence="8">
    <location>
        <begin position="20"/>
        <end position="43"/>
    </location>
</feature>
<evidence type="ECO:0000256" key="2">
    <source>
        <dbReference type="ARBA" id="ARBA00022448"/>
    </source>
</evidence>
<evidence type="ECO:0000256" key="6">
    <source>
        <dbReference type="ARBA" id="ARBA00022989"/>
    </source>
</evidence>
<feature type="transmembrane region" description="Helical" evidence="8">
    <location>
        <begin position="322"/>
        <end position="343"/>
    </location>
</feature>
<feature type="transmembrane region" description="Helical" evidence="8">
    <location>
        <begin position="95"/>
        <end position="117"/>
    </location>
</feature>
<feature type="transmembrane region" description="Helical" evidence="8">
    <location>
        <begin position="208"/>
        <end position="227"/>
    </location>
</feature>
<dbReference type="Proteomes" id="UP000007148">
    <property type="component" value="Unassembled WGS sequence"/>
</dbReference>
<keyword evidence="5 8" id="KW-0812">Transmembrane</keyword>
<feature type="transmembrane region" description="Helical" evidence="8">
    <location>
        <begin position="253"/>
        <end position="272"/>
    </location>
</feature>
<keyword evidence="3" id="KW-1003">Cell membrane</keyword>
<evidence type="ECO:0000256" key="5">
    <source>
        <dbReference type="ARBA" id="ARBA00022692"/>
    </source>
</evidence>
<evidence type="ECO:0000313" key="9">
    <source>
        <dbReference type="EMBL" id="CCA68659.1"/>
    </source>
</evidence>
<dbReference type="HOGENOM" id="CLU_037802_1_0_1"/>
<dbReference type="PANTHER" id="PTHR30574:SF1">
    <property type="entry name" value="SULPHUR TRANSPORT DOMAIN-CONTAINING PROTEIN"/>
    <property type="match status" value="1"/>
</dbReference>
<dbReference type="GO" id="GO:0005886">
    <property type="term" value="C:plasma membrane"/>
    <property type="evidence" value="ECO:0007669"/>
    <property type="project" value="UniProtKB-SubCell"/>
</dbReference>
<dbReference type="EMBL" id="CAFZ01000037">
    <property type="protein sequence ID" value="CCA68659.1"/>
    <property type="molecule type" value="Genomic_DNA"/>
</dbReference>
<evidence type="ECO:0000256" key="4">
    <source>
        <dbReference type="ARBA" id="ARBA00022519"/>
    </source>
</evidence>
<feature type="transmembrane region" description="Helical" evidence="8">
    <location>
        <begin position="138"/>
        <end position="155"/>
    </location>
</feature>
<name>G4TBH6_SERID</name>
<accession>G4TBH6</accession>
<gene>
    <name evidence="9" type="ORF">PIIN_02524</name>
</gene>
<protein>
    <submittedName>
        <fullName evidence="9">Uncharacterized protein</fullName>
    </submittedName>
</protein>
<dbReference type="InterPro" id="IPR007272">
    <property type="entry name" value="Sulf_transp_TsuA/YedE"/>
</dbReference>
<evidence type="ECO:0000256" key="7">
    <source>
        <dbReference type="ARBA" id="ARBA00023136"/>
    </source>
</evidence>
<dbReference type="eggNOG" id="ENOG502S27S">
    <property type="taxonomic scope" value="Eukaryota"/>
</dbReference>
<evidence type="ECO:0000256" key="8">
    <source>
        <dbReference type="SAM" id="Phobius"/>
    </source>
</evidence>
<dbReference type="InterPro" id="IPR046513">
    <property type="entry name" value="DUF6691"/>
</dbReference>
<proteinExistence type="predicted"/>
<reference evidence="9 10" key="1">
    <citation type="journal article" date="2011" name="PLoS Pathog.">
        <title>Endophytic Life Strategies Decoded by Genome and Transcriptome Analyses of the Mutualistic Root Symbiont Piriformospora indica.</title>
        <authorList>
            <person name="Zuccaro A."/>
            <person name="Lahrmann U."/>
            <person name="Guldener U."/>
            <person name="Langen G."/>
            <person name="Pfiffi S."/>
            <person name="Biedenkopf D."/>
            <person name="Wong P."/>
            <person name="Samans B."/>
            <person name="Grimm C."/>
            <person name="Basiewicz M."/>
            <person name="Murat C."/>
            <person name="Martin F."/>
            <person name="Kogel K.H."/>
        </authorList>
    </citation>
    <scope>NUCLEOTIDE SEQUENCE [LARGE SCALE GENOMIC DNA]</scope>
    <source>
        <strain evidence="9 10">DSM 11827</strain>
    </source>
</reference>
<dbReference type="Pfam" id="PF04143">
    <property type="entry name" value="Sulf_transp"/>
    <property type="match status" value="1"/>
</dbReference>
<dbReference type="InParanoid" id="G4TBH6"/>
<comment type="subcellular location">
    <subcellularLocation>
        <location evidence="1">Cell inner membrane</location>
        <topology evidence="1">Multi-pass membrane protein</topology>
    </subcellularLocation>
</comment>
<comment type="caution">
    <text evidence="9">The sequence shown here is derived from an EMBL/GenBank/DDBJ whole genome shotgun (WGS) entry which is preliminary data.</text>
</comment>
<keyword evidence="4" id="KW-0997">Cell inner membrane</keyword>
<evidence type="ECO:0000256" key="3">
    <source>
        <dbReference type="ARBA" id="ARBA00022475"/>
    </source>
</evidence>
<dbReference type="OrthoDB" id="10254418at2759"/>
<keyword evidence="7 8" id="KW-0472">Membrane</keyword>
<keyword evidence="10" id="KW-1185">Reference proteome</keyword>
<dbReference type="AlphaFoldDB" id="G4TBH6"/>
<evidence type="ECO:0000256" key="1">
    <source>
        <dbReference type="ARBA" id="ARBA00004429"/>
    </source>
</evidence>
<dbReference type="Pfam" id="PF20398">
    <property type="entry name" value="DUF6691"/>
    <property type="match status" value="1"/>
</dbReference>
<dbReference type="PANTHER" id="PTHR30574">
    <property type="entry name" value="INNER MEMBRANE PROTEIN YEDE"/>
    <property type="match status" value="1"/>
</dbReference>
<evidence type="ECO:0000313" key="10">
    <source>
        <dbReference type="Proteomes" id="UP000007148"/>
    </source>
</evidence>
<sequence>MALEVSKTAALPLAGFLGGLGIATSASLLLLVNGRVLGISGFLHRSARHFVSQCWQGGPLNAWNADALALIGMVIAGFAIAALDDPQRLLLEFAYPSPLMVLRSIIAGFLVGIGSRLQNGCTSGHMICGLSRASTRSLVASLIFTSFGILVANLAPVELPVITSYKWQLNRTEAIIFGTQAIIIGLTLVLLAIFWTSFLDGAPRVANGVMHFITIASSLVFGLSMHLSGMTTPTRVQGFLLTPFFSKPEFDPTMAYLAVGALPLSTAAYFLGHQQRVCSTPPANTERSPLQAKWTTSKSIRVPILASPNDWPSVMGQVDRRLLVGAVLFGCGWGLEGICPGPAIVNLGRLTYNLTHRTAEWESLRLVAWIISAIVGGLVTP</sequence>
<keyword evidence="6 8" id="KW-1133">Transmembrane helix</keyword>
<feature type="transmembrane region" description="Helical" evidence="8">
    <location>
        <begin position="63"/>
        <end position="83"/>
    </location>
</feature>